<dbReference type="InterPro" id="IPR000408">
    <property type="entry name" value="Reg_chr_condens"/>
</dbReference>
<dbReference type="InterPro" id="IPR051553">
    <property type="entry name" value="Ran_GTPase-activating"/>
</dbReference>
<dbReference type="STRING" id="1469647.BC351_24805"/>
<organism evidence="2 3">
    <name type="scientific">Paenibacillus ferrarius</name>
    <dbReference type="NCBI Taxonomy" id="1469647"/>
    <lineage>
        <taxon>Bacteria</taxon>
        <taxon>Bacillati</taxon>
        <taxon>Bacillota</taxon>
        <taxon>Bacilli</taxon>
        <taxon>Bacillales</taxon>
        <taxon>Paenibacillaceae</taxon>
        <taxon>Paenibacillus</taxon>
    </lineage>
</organism>
<dbReference type="Gene3D" id="2.130.10.30">
    <property type="entry name" value="Regulator of chromosome condensation 1/beta-lactamase-inhibitor protein II"/>
    <property type="match status" value="2"/>
</dbReference>
<keyword evidence="3" id="KW-1185">Reference proteome</keyword>
<evidence type="ECO:0000313" key="2">
    <source>
        <dbReference type="EMBL" id="OPH58207.1"/>
    </source>
</evidence>
<evidence type="ECO:0000313" key="3">
    <source>
        <dbReference type="Proteomes" id="UP000190626"/>
    </source>
</evidence>
<dbReference type="EMBL" id="MBTG01000011">
    <property type="protein sequence ID" value="OPH58207.1"/>
    <property type="molecule type" value="Genomic_DNA"/>
</dbReference>
<name>A0A1V4HLW5_9BACL</name>
<sequence length="388" mass="43013">MENLKFNYWPKRMAQSAALLSVLSLSSVAPLTAIAADTSPKDQSKIVQLTDTRLAIDDQGDVWCLAQHAISVKEGFFPDLMVRATSITNVKSIATGGGSTLALKNDGTVWTVERNSGTATIDLKDTLSATLGERIPHLENIVKIDVFGSIGLALDKEGKAWIFETAPSWVRNDPSISLKSEPVLLEGLDHIKDMSFSYDVTFLKEDGTVWNIDEYSPRPSSSWSLYDSIRNTKPVQLKNLKDIVQLESNHYAIKKDGTVWTWGRTIISKENLGPALTPVAPYQIEGLSDVVDIASSNDHSLFVKKDGTVWGWGYFVEKWEALGATPQNAWKDLSKLDGFEDAASVHITIYGNTLSTESVIKKDGTVWMWGLDQFQNLNSKPRQVEFRN</sequence>
<dbReference type="Pfam" id="PF13540">
    <property type="entry name" value="RCC1_2"/>
    <property type="match status" value="1"/>
</dbReference>
<feature type="signal peptide" evidence="1">
    <location>
        <begin position="1"/>
        <end position="35"/>
    </location>
</feature>
<dbReference type="GO" id="GO:0005085">
    <property type="term" value="F:guanyl-nucleotide exchange factor activity"/>
    <property type="evidence" value="ECO:0007669"/>
    <property type="project" value="TreeGrafter"/>
</dbReference>
<dbReference type="PROSITE" id="PS50012">
    <property type="entry name" value="RCC1_3"/>
    <property type="match status" value="1"/>
</dbReference>
<dbReference type="GO" id="GO:0005737">
    <property type="term" value="C:cytoplasm"/>
    <property type="evidence" value="ECO:0007669"/>
    <property type="project" value="TreeGrafter"/>
</dbReference>
<dbReference type="AlphaFoldDB" id="A0A1V4HLW5"/>
<feature type="chain" id="PRO_5012844562" evidence="1">
    <location>
        <begin position="36"/>
        <end position="388"/>
    </location>
</feature>
<evidence type="ECO:0000256" key="1">
    <source>
        <dbReference type="SAM" id="SignalP"/>
    </source>
</evidence>
<comment type="caution">
    <text evidence="2">The sequence shown here is derived from an EMBL/GenBank/DDBJ whole genome shotgun (WGS) entry which is preliminary data.</text>
</comment>
<dbReference type="PANTHER" id="PTHR45982">
    <property type="entry name" value="REGULATOR OF CHROMOSOME CONDENSATION"/>
    <property type="match status" value="1"/>
</dbReference>
<reference evidence="3" key="1">
    <citation type="submission" date="2016-07" db="EMBL/GenBank/DDBJ databases">
        <authorList>
            <person name="Florea S."/>
            <person name="Webb J.S."/>
            <person name="Jaromczyk J."/>
            <person name="Schardl C.L."/>
        </authorList>
    </citation>
    <scope>NUCLEOTIDE SEQUENCE [LARGE SCALE GENOMIC DNA]</scope>
    <source>
        <strain evidence="3">CY1</strain>
    </source>
</reference>
<protein>
    <submittedName>
        <fullName evidence="2">Uncharacterized protein</fullName>
    </submittedName>
</protein>
<dbReference type="Proteomes" id="UP000190626">
    <property type="component" value="Unassembled WGS sequence"/>
</dbReference>
<dbReference type="InterPro" id="IPR009091">
    <property type="entry name" value="RCC1/BLIP-II"/>
</dbReference>
<proteinExistence type="predicted"/>
<dbReference type="PANTHER" id="PTHR45982:SF1">
    <property type="entry name" value="REGULATOR OF CHROMOSOME CONDENSATION"/>
    <property type="match status" value="1"/>
</dbReference>
<gene>
    <name evidence="2" type="ORF">BC351_24805</name>
</gene>
<keyword evidence="1" id="KW-0732">Signal</keyword>
<dbReference type="SUPFAM" id="SSF50985">
    <property type="entry name" value="RCC1/BLIP-II"/>
    <property type="match status" value="1"/>
</dbReference>
<accession>A0A1V4HLW5</accession>